<reference evidence="1 2" key="1">
    <citation type="submission" date="2019-01" db="EMBL/GenBank/DDBJ databases">
        <authorList>
            <person name="Ferrante I. M."/>
        </authorList>
    </citation>
    <scope>NUCLEOTIDE SEQUENCE [LARGE SCALE GENOMIC DNA]</scope>
    <source>
        <strain evidence="1 2">B856</strain>
    </source>
</reference>
<dbReference type="EMBL" id="CAACVS010000037">
    <property type="protein sequence ID" value="VEU34762.1"/>
    <property type="molecule type" value="Genomic_DNA"/>
</dbReference>
<accession>A0A448YY76</accession>
<dbReference type="OrthoDB" id="50081at2759"/>
<proteinExistence type="predicted"/>
<gene>
    <name evidence="1" type="ORF">PSNMU_V1.4_AUG-EV-PASAV3_0014920</name>
</gene>
<evidence type="ECO:0000313" key="1">
    <source>
        <dbReference type="EMBL" id="VEU34762.1"/>
    </source>
</evidence>
<protein>
    <submittedName>
        <fullName evidence="1">Uncharacterized protein</fullName>
    </submittedName>
</protein>
<organism evidence="1 2">
    <name type="scientific">Pseudo-nitzschia multistriata</name>
    <dbReference type="NCBI Taxonomy" id="183589"/>
    <lineage>
        <taxon>Eukaryota</taxon>
        <taxon>Sar</taxon>
        <taxon>Stramenopiles</taxon>
        <taxon>Ochrophyta</taxon>
        <taxon>Bacillariophyta</taxon>
        <taxon>Bacillariophyceae</taxon>
        <taxon>Bacillariophycidae</taxon>
        <taxon>Bacillariales</taxon>
        <taxon>Bacillariaceae</taxon>
        <taxon>Pseudo-nitzschia</taxon>
    </lineage>
</organism>
<dbReference type="AlphaFoldDB" id="A0A448YY76"/>
<name>A0A448YY76_9STRA</name>
<keyword evidence="2" id="KW-1185">Reference proteome</keyword>
<evidence type="ECO:0000313" key="2">
    <source>
        <dbReference type="Proteomes" id="UP000291116"/>
    </source>
</evidence>
<sequence length="148" mass="16041">MGDSGRCMYSGLCCAYTACDCKHVEFCYKESCDCLCIRHACCLSVNSKSRGCCMTTDKEKGECCKIACLCCDCGIIKPETLCAGASQCLCCYTVESLPCSDEYVEECVCAYLFIQCCPKCGCCAAPPSCPALDKIRNDELAPMAMERS</sequence>
<dbReference type="Proteomes" id="UP000291116">
    <property type="component" value="Unassembled WGS sequence"/>
</dbReference>